<keyword evidence="1" id="KW-0694">RNA-binding</keyword>
<dbReference type="SMART" id="SM00360">
    <property type="entry name" value="RRM"/>
    <property type="match status" value="1"/>
</dbReference>
<feature type="region of interest" description="Disordered" evidence="2">
    <location>
        <begin position="93"/>
        <end position="139"/>
    </location>
</feature>
<comment type="caution">
    <text evidence="4">The sequence shown here is derived from an EMBL/GenBank/DDBJ whole genome shotgun (WGS) entry which is preliminary data.</text>
</comment>
<dbReference type="GO" id="GO:0005684">
    <property type="term" value="C:U2-type spliceosomal complex"/>
    <property type="evidence" value="ECO:0007669"/>
    <property type="project" value="TreeGrafter"/>
</dbReference>
<reference evidence="4" key="1">
    <citation type="submission" date="2020-06" db="EMBL/GenBank/DDBJ databases">
        <authorList>
            <consortium name="Plant Systems Biology data submission"/>
        </authorList>
    </citation>
    <scope>NUCLEOTIDE SEQUENCE</scope>
    <source>
        <strain evidence="4">D6</strain>
    </source>
</reference>
<protein>
    <recommendedName>
        <fullName evidence="3">RRM domain-containing protein</fullName>
    </recommendedName>
</protein>
<feature type="region of interest" description="Disordered" evidence="2">
    <location>
        <begin position="251"/>
        <end position="272"/>
    </location>
</feature>
<dbReference type="InterPro" id="IPR035979">
    <property type="entry name" value="RBD_domain_sf"/>
</dbReference>
<evidence type="ECO:0000256" key="2">
    <source>
        <dbReference type="SAM" id="MobiDB-lite"/>
    </source>
</evidence>
<dbReference type="InterPro" id="IPR000504">
    <property type="entry name" value="RRM_dom"/>
</dbReference>
<feature type="region of interest" description="Disordered" evidence="2">
    <location>
        <begin position="379"/>
        <end position="441"/>
    </location>
</feature>
<name>A0A9N8EHE2_9STRA</name>
<evidence type="ECO:0000313" key="4">
    <source>
        <dbReference type="EMBL" id="CAB9520224.1"/>
    </source>
</evidence>
<dbReference type="PANTHER" id="PTHR15608">
    <property type="entry name" value="SPLICING FACTOR U2AF-ASSOCIATED PROTEIN 2"/>
    <property type="match status" value="1"/>
</dbReference>
<evidence type="ECO:0000313" key="5">
    <source>
        <dbReference type="Proteomes" id="UP001153069"/>
    </source>
</evidence>
<dbReference type="GO" id="GO:0003723">
    <property type="term" value="F:RNA binding"/>
    <property type="evidence" value="ECO:0007669"/>
    <property type="project" value="UniProtKB-UniRule"/>
</dbReference>
<gene>
    <name evidence="4" type="ORF">SEMRO_1084_G239450.1</name>
</gene>
<organism evidence="4 5">
    <name type="scientific">Seminavis robusta</name>
    <dbReference type="NCBI Taxonomy" id="568900"/>
    <lineage>
        <taxon>Eukaryota</taxon>
        <taxon>Sar</taxon>
        <taxon>Stramenopiles</taxon>
        <taxon>Ochrophyta</taxon>
        <taxon>Bacillariophyta</taxon>
        <taxon>Bacillariophyceae</taxon>
        <taxon>Bacillariophycidae</taxon>
        <taxon>Naviculales</taxon>
        <taxon>Naviculaceae</taxon>
        <taxon>Seminavis</taxon>
    </lineage>
</organism>
<feature type="region of interest" description="Disordered" evidence="2">
    <location>
        <begin position="44"/>
        <end position="72"/>
    </location>
</feature>
<dbReference type="Gene3D" id="3.30.70.330">
    <property type="match status" value="1"/>
</dbReference>
<feature type="compositionally biased region" description="Low complexity" evidence="2">
    <location>
        <begin position="98"/>
        <end position="122"/>
    </location>
</feature>
<dbReference type="Proteomes" id="UP001153069">
    <property type="component" value="Unassembled WGS sequence"/>
</dbReference>
<feature type="domain" description="RRM" evidence="3">
    <location>
        <begin position="292"/>
        <end position="378"/>
    </location>
</feature>
<dbReference type="SUPFAM" id="SSF54928">
    <property type="entry name" value="RNA-binding domain, RBD"/>
    <property type="match status" value="1"/>
</dbReference>
<feature type="compositionally biased region" description="Low complexity" evidence="2">
    <location>
        <begin position="255"/>
        <end position="264"/>
    </location>
</feature>
<proteinExistence type="predicted"/>
<evidence type="ECO:0000259" key="3">
    <source>
        <dbReference type="PROSITE" id="PS50102"/>
    </source>
</evidence>
<dbReference type="AlphaFoldDB" id="A0A9N8EHE2"/>
<dbReference type="OrthoDB" id="49491at2759"/>
<keyword evidence="5" id="KW-1185">Reference proteome</keyword>
<sequence>MSDEAYLGLGYSSYGHHGDGGAIGGDGMAGGDLLQSLMQQCLSYHEEQQQQQPAPPSRAPSRAPPVLSEERVPNESGFIKGDTYERLVDSVVPPPQWPTSATTLPAPTTTTTTNVNVSGSTPEAAPTNDTNDNSKDPTMTKVEEGRARANAILEKFRRLEQAHGAAAPLTTTSTSGCPLLVNSNNEYRQKRQVCLEQEAQRKKQFWIKNLEYVTKRSQKQLQQQLKQINQAQQWESQVQEQYRLALEARKKRLHSTTTTNTSTTQAGIGTAKRNRVERELQKTTHNHLQQTATIYLTGIPTNGSVPETTIQNLFSSYGTIRKVHYYRDKQTGTLKGDALVVFQSSKNKNEELLQMVCSQMNGAELPCGSILQVQPADSNYQQQQQLLSSYGPPKTGDTSSSNANIRKAPPPDGSKDTETGATKENGDDDDEDLDDFFESLE</sequence>
<dbReference type="GO" id="GO:0005686">
    <property type="term" value="C:U2 snRNP"/>
    <property type="evidence" value="ECO:0007669"/>
    <property type="project" value="TreeGrafter"/>
</dbReference>
<feature type="compositionally biased region" description="Acidic residues" evidence="2">
    <location>
        <begin position="426"/>
        <end position="441"/>
    </location>
</feature>
<accession>A0A9N8EHE2</accession>
<feature type="compositionally biased region" description="Low complexity" evidence="2">
    <location>
        <begin position="380"/>
        <end position="390"/>
    </location>
</feature>
<evidence type="ECO:0000256" key="1">
    <source>
        <dbReference type="PROSITE-ProRule" id="PRU00176"/>
    </source>
</evidence>
<dbReference type="EMBL" id="CAICTM010001082">
    <property type="protein sequence ID" value="CAB9520224.1"/>
    <property type="molecule type" value="Genomic_DNA"/>
</dbReference>
<dbReference type="InterPro" id="IPR034393">
    <property type="entry name" value="TatSF1-like"/>
</dbReference>
<dbReference type="PANTHER" id="PTHR15608:SF0">
    <property type="entry name" value="HIV TAT-SPECIFIC FACTOR 1"/>
    <property type="match status" value="1"/>
</dbReference>
<dbReference type="PROSITE" id="PS50102">
    <property type="entry name" value="RRM"/>
    <property type="match status" value="1"/>
</dbReference>
<dbReference type="InterPro" id="IPR012677">
    <property type="entry name" value="Nucleotide-bd_a/b_plait_sf"/>
</dbReference>